<gene>
    <name evidence="2" type="ORF">AVEN_38456_1</name>
</gene>
<organism evidence="2 3">
    <name type="scientific">Araneus ventricosus</name>
    <name type="common">Orbweaver spider</name>
    <name type="synonym">Epeira ventricosa</name>
    <dbReference type="NCBI Taxonomy" id="182803"/>
    <lineage>
        <taxon>Eukaryota</taxon>
        <taxon>Metazoa</taxon>
        <taxon>Ecdysozoa</taxon>
        <taxon>Arthropoda</taxon>
        <taxon>Chelicerata</taxon>
        <taxon>Arachnida</taxon>
        <taxon>Araneae</taxon>
        <taxon>Araneomorphae</taxon>
        <taxon>Entelegynae</taxon>
        <taxon>Araneoidea</taxon>
        <taxon>Araneidae</taxon>
        <taxon>Araneus</taxon>
    </lineage>
</organism>
<sequence length="116" mass="13502">MAYITKGRKEDMFLLAKELDLEPDESMTIKKLKDLILGDTNYDEEFAKNIFLGIIEQLQADLEEKQRLEALAETQRQTDLEEKKRQEALAELKRKDDVELESLRIEAQLKSGTNML</sequence>
<evidence type="ECO:0000313" key="2">
    <source>
        <dbReference type="EMBL" id="GBM60119.1"/>
    </source>
</evidence>
<keyword evidence="3" id="KW-1185">Reference proteome</keyword>
<evidence type="ECO:0000313" key="3">
    <source>
        <dbReference type="Proteomes" id="UP000499080"/>
    </source>
</evidence>
<dbReference type="Proteomes" id="UP000499080">
    <property type="component" value="Unassembled WGS sequence"/>
</dbReference>
<feature type="coiled-coil region" evidence="1">
    <location>
        <begin position="55"/>
        <end position="91"/>
    </location>
</feature>
<protein>
    <submittedName>
        <fullName evidence="2">Uncharacterized protein</fullName>
    </submittedName>
</protein>
<proteinExistence type="predicted"/>
<dbReference type="OrthoDB" id="10496542at2759"/>
<name>A0A4Y2H4M1_ARAVE</name>
<reference evidence="2 3" key="1">
    <citation type="journal article" date="2019" name="Sci. Rep.">
        <title>Orb-weaving spider Araneus ventricosus genome elucidates the spidroin gene catalogue.</title>
        <authorList>
            <person name="Kono N."/>
            <person name="Nakamura H."/>
            <person name="Ohtoshi R."/>
            <person name="Moran D.A.P."/>
            <person name="Shinohara A."/>
            <person name="Yoshida Y."/>
            <person name="Fujiwara M."/>
            <person name="Mori M."/>
            <person name="Tomita M."/>
            <person name="Arakawa K."/>
        </authorList>
    </citation>
    <scope>NUCLEOTIDE SEQUENCE [LARGE SCALE GENOMIC DNA]</scope>
</reference>
<dbReference type="AlphaFoldDB" id="A0A4Y2H4M1"/>
<keyword evidence="1" id="KW-0175">Coiled coil</keyword>
<accession>A0A4Y2H4M1</accession>
<comment type="caution">
    <text evidence="2">The sequence shown here is derived from an EMBL/GenBank/DDBJ whole genome shotgun (WGS) entry which is preliminary data.</text>
</comment>
<dbReference type="EMBL" id="BGPR01001714">
    <property type="protein sequence ID" value="GBM60119.1"/>
    <property type="molecule type" value="Genomic_DNA"/>
</dbReference>
<evidence type="ECO:0000256" key="1">
    <source>
        <dbReference type="SAM" id="Coils"/>
    </source>
</evidence>